<evidence type="ECO:0000313" key="7">
    <source>
        <dbReference type="EMBL" id="OYQ36170.1"/>
    </source>
</evidence>
<feature type="transmembrane region" description="Helical" evidence="6">
    <location>
        <begin position="105"/>
        <end position="129"/>
    </location>
</feature>
<dbReference type="RefSeq" id="WP_094454392.1">
    <property type="nucleotide sequence ID" value="NZ_NOXU01000023.1"/>
</dbReference>
<evidence type="ECO:0000256" key="4">
    <source>
        <dbReference type="ARBA" id="ARBA00022989"/>
    </source>
</evidence>
<sequence length="205" mass="21231">MLDDMGIFWRGVVLGVIIAAPVGPIGLLCIRRSLERGLPTGLATGLGAALADAFFSGIAAFGITAVLNVITNNMPLLQVVGGLFLLIVAVHSLTQEPKPLAAEPVAGNLPAAVFSGLFLTATNPVTILGMSTLVVGFGNTRGPVEDGTLVGGIFIGSLLWWVFLCAGVTLLRRHVTARTVHWINIGTGVILGLLGAYTLGSALWH</sequence>
<dbReference type="Pfam" id="PF01810">
    <property type="entry name" value="LysE"/>
    <property type="match status" value="1"/>
</dbReference>
<evidence type="ECO:0000256" key="5">
    <source>
        <dbReference type="ARBA" id="ARBA00023136"/>
    </source>
</evidence>
<evidence type="ECO:0000313" key="8">
    <source>
        <dbReference type="Proteomes" id="UP000216998"/>
    </source>
</evidence>
<protein>
    <submittedName>
        <fullName evidence="7">Lysine transporter LysE</fullName>
    </submittedName>
</protein>
<gene>
    <name evidence="7" type="ORF">CHU95_05095</name>
</gene>
<dbReference type="InterPro" id="IPR001123">
    <property type="entry name" value="LeuE-type"/>
</dbReference>
<evidence type="ECO:0000256" key="3">
    <source>
        <dbReference type="ARBA" id="ARBA00022692"/>
    </source>
</evidence>
<keyword evidence="5 6" id="KW-0472">Membrane</keyword>
<name>A0A255Z6A4_9PROT</name>
<dbReference type="GO" id="GO:0015171">
    <property type="term" value="F:amino acid transmembrane transporter activity"/>
    <property type="evidence" value="ECO:0007669"/>
    <property type="project" value="TreeGrafter"/>
</dbReference>
<keyword evidence="4 6" id="KW-1133">Transmembrane helix</keyword>
<feature type="transmembrane region" description="Helical" evidence="6">
    <location>
        <begin position="42"/>
        <end position="70"/>
    </location>
</feature>
<keyword evidence="2" id="KW-1003">Cell membrane</keyword>
<evidence type="ECO:0000256" key="1">
    <source>
        <dbReference type="ARBA" id="ARBA00004651"/>
    </source>
</evidence>
<feature type="transmembrane region" description="Helical" evidence="6">
    <location>
        <begin position="183"/>
        <end position="204"/>
    </location>
</feature>
<keyword evidence="8" id="KW-1185">Reference proteome</keyword>
<evidence type="ECO:0000256" key="6">
    <source>
        <dbReference type="SAM" id="Phobius"/>
    </source>
</evidence>
<dbReference type="PANTHER" id="PTHR30086">
    <property type="entry name" value="ARGININE EXPORTER PROTEIN ARGO"/>
    <property type="match status" value="1"/>
</dbReference>
<accession>A0A255Z6A4</accession>
<dbReference type="AlphaFoldDB" id="A0A255Z6A4"/>
<comment type="caution">
    <text evidence="7">The sequence shown here is derived from an EMBL/GenBank/DDBJ whole genome shotgun (WGS) entry which is preliminary data.</text>
</comment>
<dbReference type="PANTHER" id="PTHR30086:SF20">
    <property type="entry name" value="ARGININE EXPORTER PROTEIN ARGO-RELATED"/>
    <property type="match status" value="1"/>
</dbReference>
<feature type="transmembrane region" description="Helical" evidence="6">
    <location>
        <begin position="76"/>
        <end position="93"/>
    </location>
</feature>
<dbReference type="EMBL" id="NOXU01000023">
    <property type="protein sequence ID" value="OYQ36170.1"/>
    <property type="molecule type" value="Genomic_DNA"/>
</dbReference>
<dbReference type="Proteomes" id="UP000216998">
    <property type="component" value="Unassembled WGS sequence"/>
</dbReference>
<feature type="transmembrane region" description="Helical" evidence="6">
    <location>
        <begin position="149"/>
        <end position="171"/>
    </location>
</feature>
<proteinExistence type="predicted"/>
<keyword evidence="3 6" id="KW-0812">Transmembrane</keyword>
<reference evidence="7 8" key="1">
    <citation type="submission" date="2017-07" db="EMBL/GenBank/DDBJ databases">
        <title>Niveispirillum cyanobacteriorum sp. nov., isolated from cyanobacterial aggregates in a eutrophic lake.</title>
        <authorList>
            <person name="Cai H."/>
        </authorList>
    </citation>
    <scope>NUCLEOTIDE SEQUENCE [LARGE SCALE GENOMIC DNA]</scope>
    <source>
        <strain evidence="8">TH1-14</strain>
    </source>
</reference>
<feature type="transmembrane region" description="Helical" evidence="6">
    <location>
        <begin position="6"/>
        <end position="30"/>
    </location>
</feature>
<organism evidence="7 8">
    <name type="scientific">Niveispirillum lacus</name>
    <dbReference type="NCBI Taxonomy" id="1981099"/>
    <lineage>
        <taxon>Bacteria</taxon>
        <taxon>Pseudomonadati</taxon>
        <taxon>Pseudomonadota</taxon>
        <taxon>Alphaproteobacteria</taxon>
        <taxon>Rhodospirillales</taxon>
        <taxon>Azospirillaceae</taxon>
        <taxon>Niveispirillum</taxon>
    </lineage>
</organism>
<comment type="subcellular location">
    <subcellularLocation>
        <location evidence="1">Cell membrane</location>
        <topology evidence="1">Multi-pass membrane protein</topology>
    </subcellularLocation>
</comment>
<dbReference type="GO" id="GO:0005886">
    <property type="term" value="C:plasma membrane"/>
    <property type="evidence" value="ECO:0007669"/>
    <property type="project" value="UniProtKB-SubCell"/>
</dbReference>
<dbReference type="OrthoDB" id="7874789at2"/>
<evidence type="ECO:0000256" key="2">
    <source>
        <dbReference type="ARBA" id="ARBA00022475"/>
    </source>
</evidence>